<evidence type="ECO:0000313" key="2">
    <source>
        <dbReference type="EMBL" id="MFG6416570.1"/>
    </source>
</evidence>
<dbReference type="GO" id="GO:0016757">
    <property type="term" value="F:glycosyltransferase activity"/>
    <property type="evidence" value="ECO:0007669"/>
    <property type="project" value="UniProtKB-KW"/>
</dbReference>
<dbReference type="EMBL" id="JBIGHY010000010">
    <property type="protein sequence ID" value="MFG6416570.1"/>
    <property type="molecule type" value="Genomic_DNA"/>
</dbReference>
<name>A0ABW7EWG8_9BURK</name>
<dbReference type="SUPFAM" id="SSF53756">
    <property type="entry name" value="UDP-Glycosyltransferase/glycogen phosphorylase"/>
    <property type="match status" value="1"/>
</dbReference>
<gene>
    <name evidence="2" type="ORF">ACG02S_21980</name>
</gene>
<dbReference type="RefSeq" id="WP_394472636.1">
    <property type="nucleotide sequence ID" value="NZ_JBIGHY010000010.1"/>
</dbReference>
<feature type="domain" description="Glycosyltransferase subfamily 4-like N-terminal" evidence="1">
    <location>
        <begin position="19"/>
        <end position="202"/>
    </location>
</feature>
<evidence type="ECO:0000259" key="1">
    <source>
        <dbReference type="Pfam" id="PF13439"/>
    </source>
</evidence>
<sequence>MIAYHFPPLAGSSGIQRTLRFAQQLPDYGWQPIVLTIQPHAYERCAPDLLRELPPSLPVERAFGLDSARHLAIGGRYPGWLARPDRWTTWRFDAVRRGLRLIREHGIQALWSTYPIATAHVIGAALQRRSGLPWIADFRDPMAQENYPADPATRARFLDIEKASAHRAAAMVFTTPGAARIYQQRYPNAARKMSVLENGYDEASFADVERKGTPQPLNPGHLTVLHSGIVYPWERDPTHLLMAIATLKRDAPHVAHRLRLRFRAPVHEDLLKRLATQQGVTELIEILPATGYKEALAEMLAADALLVLQAANCNEQIPAKLYEALRCRRPVLCLSDPNGDTVGVLRALGLHTHAALDDATAIARLLTDFVRAEDAAESYPRPDPAQVALASRDARTAELARLLGTVTAGQMGARPNDA</sequence>
<comment type="caution">
    <text evidence="2">The sequence shown here is derived from an EMBL/GenBank/DDBJ whole genome shotgun (WGS) entry which is preliminary data.</text>
</comment>
<keyword evidence="2" id="KW-0808">Transferase</keyword>
<evidence type="ECO:0000313" key="3">
    <source>
        <dbReference type="Proteomes" id="UP001606300"/>
    </source>
</evidence>
<dbReference type="Pfam" id="PF13439">
    <property type="entry name" value="Glyco_transf_4"/>
    <property type="match status" value="1"/>
</dbReference>
<accession>A0ABW7EWG8</accession>
<protein>
    <submittedName>
        <fullName evidence="2">Glycosyltransferase</fullName>
        <ecNumber evidence="2">2.4.-.-</ecNumber>
    </submittedName>
</protein>
<keyword evidence="2" id="KW-0328">Glycosyltransferase</keyword>
<dbReference type="InterPro" id="IPR028098">
    <property type="entry name" value="Glyco_trans_4-like_N"/>
</dbReference>
<keyword evidence="3" id="KW-1185">Reference proteome</keyword>
<dbReference type="EC" id="2.4.-.-" evidence="2"/>
<proteinExistence type="predicted"/>
<dbReference type="Gene3D" id="3.40.50.2000">
    <property type="entry name" value="Glycogen Phosphorylase B"/>
    <property type="match status" value="2"/>
</dbReference>
<reference evidence="2 3" key="1">
    <citation type="submission" date="2024-09" db="EMBL/GenBank/DDBJ databases">
        <title>Novel species of the genus Pelomonas and Roseateles isolated from streams.</title>
        <authorList>
            <person name="Lu H."/>
        </authorList>
    </citation>
    <scope>NUCLEOTIDE SEQUENCE [LARGE SCALE GENOMIC DNA]</scope>
    <source>
        <strain evidence="2 3">DC23W</strain>
    </source>
</reference>
<organism evidence="2 3">
    <name type="scientific">Pelomonas dachongensis</name>
    <dbReference type="NCBI Taxonomy" id="3299029"/>
    <lineage>
        <taxon>Bacteria</taxon>
        <taxon>Pseudomonadati</taxon>
        <taxon>Pseudomonadota</taxon>
        <taxon>Betaproteobacteria</taxon>
        <taxon>Burkholderiales</taxon>
        <taxon>Sphaerotilaceae</taxon>
        <taxon>Roseateles</taxon>
    </lineage>
</organism>
<dbReference type="Proteomes" id="UP001606300">
    <property type="component" value="Unassembled WGS sequence"/>
</dbReference>